<feature type="domain" description="Initiator Rep protein WH1" evidence="2">
    <location>
        <begin position="11"/>
        <end position="152"/>
    </location>
</feature>
<evidence type="ECO:0000259" key="2">
    <source>
        <dbReference type="Pfam" id="PF01051"/>
    </source>
</evidence>
<sequence>MARGHKTQTLIYQGNTLTTARYEMSALQKDILYVLQSAIKSNDAADQEYILRVRDIIIDLDRDPSNGYTNLKKASWGMMDIKMEMFINGEYVQVVPFSRFIYNEGEGTMRVTIDPIMRGMLTNLKGGNYTTLGKESAMKVTGKYSKRLYEMISQWKDIGIFSITISELRSRLALVDTETGKELYSMIGMFMERVIDPSINEINQHTELLVRYELIKQGRKYTGLRFKISRNTIEQELFLPTPTDSIGILSEKLVSRFGLRTDQRDAVIEKYDQKLINKKIYEIEKMISDGQIKNIGAYTAKVFGVQ</sequence>
<dbReference type="Pfam" id="PF01051">
    <property type="entry name" value="Rep3_N"/>
    <property type="match status" value="1"/>
</dbReference>
<name>A0A2K8Z2A9_9BACT</name>
<protein>
    <recommendedName>
        <fullName evidence="2">Initiator Rep protein WH1 domain-containing protein</fullName>
    </recommendedName>
</protein>
<dbReference type="OrthoDB" id="1428208at2"/>
<keyword evidence="4" id="KW-1185">Reference proteome</keyword>
<dbReference type="Pfam" id="PF21205">
    <property type="entry name" value="Rep3_C"/>
    <property type="match status" value="1"/>
</dbReference>
<evidence type="ECO:0000256" key="1">
    <source>
        <dbReference type="ARBA" id="ARBA00038283"/>
    </source>
</evidence>
<gene>
    <name evidence="3" type="ORF">CWM47_20640</name>
</gene>
<evidence type="ECO:0000313" key="3">
    <source>
        <dbReference type="EMBL" id="AUD04022.1"/>
    </source>
</evidence>
<dbReference type="EMBL" id="CP025096">
    <property type="protein sequence ID" value="AUD04022.1"/>
    <property type="molecule type" value="Genomic_DNA"/>
</dbReference>
<reference evidence="3 4" key="1">
    <citation type="submission" date="2017-11" db="EMBL/GenBank/DDBJ databases">
        <title>Taxonomic description and genome sequences of Spirosoma HA7 sp. nov., isolated from pollen microhabitat of Corylus avellana.</title>
        <authorList>
            <person name="Ambika Manirajan B."/>
            <person name="Suarez C."/>
            <person name="Ratering S."/>
            <person name="Geissler-Plaum R."/>
            <person name="Cardinale M."/>
            <person name="Sylvia S."/>
        </authorList>
    </citation>
    <scope>NUCLEOTIDE SEQUENCE [LARGE SCALE GENOMIC DNA]</scope>
    <source>
        <strain evidence="3 4">HA7</strain>
    </source>
</reference>
<dbReference type="SUPFAM" id="SSF46785">
    <property type="entry name" value="Winged helix' DNA-binding domain"/>
    <property type="match status" value="2"/>
</dbReference>
<comment type="similarity">
    <text evidence="1">Belongs to the initiator RepB protein family.</text>
</comment>
<dbReference type="Gene3D" id="1.10.10.10">
    <property type="entry name" value="Winged helix-like DNA-binding domain superfamily/Winged helix DNA-binding domain"/>
    <property type="match status" value="2"/>
</dbReference>
<dbReference type="AlphaFoldDB" id="A0A2K8Z2A9"/>
<dbReference type="InterPro" id="IPR036390">
    <property type="entry name" value="WH_DNA-bd_sf"/>
</dbReference>
<dbReference type="GO" id="GO:0003887">
    <property type="term" value="F:DNA-directed DNA polymerase activity"/>
    <property type="evidence" value="ECO:0007669"/>
    <property type="project" value="InterPro"/>
</dbReference>
<dbReference type="InterPro" id="IPR000525">
    <property type="entry name" value="Initiator_Rep_WH1"/>
</dbReference>
<accession>A0A2K8Z2A9</accession>
<dbReference type="Proteomes" id="UP000232883">
    <property type="component" value="Chromosome"/>
</dbReference>
<dbReference type="InterPro" id="IPR036388">
    <property type="entry name" value="WH-like_DNA-bd_sf"/>
</dbReference>
<proteinExistence type="inferred from homology"/>
<dbReference type="GO" id="GO:0006270">
    <property type="term" value="P:DNA replication initiation"/>
    <property type="evidence" value="ECO:0007669"/>
    <property type="project" value="InterPro"/>
</dbReference>
<evidence type="ECO:0000313" key="4">
    <source>
        <dbReference type="Proteomes" id="UP000232883"/>
    </source>
</evidence>
<organism evidence="3 4">
    <name type="scientific">Spirosoma pollinicola</name>
    <dbReference type="NCBI Taxonomy" id="2057025"/>
    <lineage>
        <taxon>Bacteria</taxon>
        <taxon>Pseudomonadati</taxon>
        <taxon>Bacteroidota</taxon>
        <taxon>Cytophagia</taxon>
        <taxon>Cytophagales</taxon>
        <taxon>Cytophagaceae</taxon>
        <taxon>Spirosoma</taxon>
    </lineage>
</organism>
<dbReference type="KEGG" id="spir:CWM47_20640"/>
<dbReference type="RefSeq" id="WP_100990088.1">
    <property type="nucleotide sequence ID" value="NZ_CP025096.1"/>
</dbReference>